<keyword evidence="4" id="KW-0238">DNA-binding</keyword>
<keyword evidence="8" id="KW-1185">Reference proteome</keyword>
<dbReference type="Pfam" id="PF02946">
    <property type="entry name" value="GTF2I"/>
    <property type="match status" value="1"/>
</dbReference>
<dbReference type="EMBL" id="JAMKFB020000005">
    <property type="protein sequence ID" value="KAL0192576.1"/>
    <property type="molecule type" value="Genomic_DNA"/>
</dbReference>
<evidence type="ECO:0000256" key="1">
    <source>
        <dbReference type="ARBA" id="ARBA00004123"/>
    </source>
</evidence>
<gene>
    <name evidence="7" type="ORF">M9458_010872</name>
</gene>
<evidence type="ECO:0000313" key="8">
    <source>
        <dbReference type="Proteomes" id="UP001529510"/>
    </source>
</evidence>
<evidence type="ECO:0000256" key="4">
    <source>
        <dbReference type="ARBA" id="ARBA00023125"/>
    </source>
</evidence>
<comment type="caution">
    <text evidence="7">The sequence shown here is derived from an EMBL/GenBank/DDBJ whole genome shotgun (WGS) entry which is preliminary data.</text>
</comment>
<dbReference type="GO" id="GO:0003677">
    <property type="term" value="F:DNA binding"/>
    <property type="evidence" value="ECO:0007669"/>
    <property type="project" value="UniProtKB-KW"/>
</dbReference>
<keyword evidence="6" id="KW-0539">Nucleus</keyword>
<sequence length="52" mass="5760">EALGLPEPAKVPYSKFQMYPDDLYVTGLPEGMTFRRPNCFGAAKLRKILAAS</sequence>
<keyword evidence="2" id="KW-0677">Repeat</keyword>
<dbReference type="PANTHER" id="PTHR46304:SF1">
    <property type="entry name" value="GENERAL TRANSCRIPTION FACTOR II-I REPEAT DOMAIN-CONTAINING PROTEIN 1"/>
    <property type="match status" value="1"/>
</dbReference>
<accession>A0ABD0R2E7</accession>
<organism evidence="7 8">
    <name type="scientific">Cirrhinus mrigala</name>
    <name type="common">Mrigala</name>
    <dbReference type="NCBI Taxonomy" id="683832"/>
    <lineage>
        <taxon>Eukaryota</taxon>
        <taxon>Metazoa</taxon>
        <taxon>Chordata</taxon>
        <taxon>Craniata</taxon>
        <taxon>Vertebrata</taxon>
        <taxon>Euteleostomi</taxon>
        <taxon>Actinopterygii</taxon>
        <taxon>Neopterygii</taxon>
        <taxon>Teleostei</taxon>
        <taxon>Ostariophysi</taxon>
        <taxon>Cypriniformes</taxon>
        <taxon>Cyprinidae</taxon>
        <taxon>Labeoninae</taxon>
        <taxon>Labeonini</taxon>
        <taxon>Cirrhinus</taxon>
    </lineage>
</organism>
<dbReference type="Proteomes" id="UP001529510">
    <property type="component" value="Unassembled WGS sequence"/>
</dbReference>
<comment type="subcellular location">
    <subcellularLocation>
        <location evidence="1">Nucleus</location>
    </subcellularLocation>
</comment>
<evidence type="ECO:0000313" key="7">
    <source>
        <dbReference type="EMBL" id="KAL0192576.1"/>
    </source>
</evidence>
<dbReference type="SUPFAM" id="SSF117773">
    <property type="entry name" value="GTF2I-like repeat"/>
    <property type="match status" value="1"/>
</dbReference>
<feature type="non-terminal residue" evidence="7">
    <location>
        <position position="52"/>
    </location>
</feature>
<keyword evidence="5" id="KW-0804">Transcription</keyword>
<dbReference type="Gene3D" id="3.90.1460.10">
    <property type="entry name" value="GTF2I-like"/>
    <property type="match status" value="1"/>
</dbReference>
<name>A0ABD0R2E7_CIRMR</name>
<dbReference type="InterPro" id="IPR036647">
    <property type="entry name" value="GTF2I-like_rpt_sf"/>
</dbReference>
<proteinExistence type="predicted"/>
<feature type="non-terminal residue" evidence="7">
    <location>
        <position position="1"/>
    </location>
</feature>
<protein>
    <submittedName>
        <fullName evidence="7">Uncharacterized protein</fullName>
    </submittedName>
</protein>
<keyword evidence="3" id="KW-0805">Transcription regulation</keyword>
<dbReference type="GO" id="GO:0005634">
    <property type="term" value="C:nucleus"/>
    <property type="evidence" value="ECO:0007669"/>
    <property type="project" value="UniProtKB-SubCell"/>
</dbReference>
<reference evidence="7 8" key="1">
    <citation type="submission" date="2024-05" db="EMBL/GenBank/DDBJ databases">
        <title>Genome sequencing and assembly of Indian major carp, Cirrhinus mrigala (Hamilton, 1822).</title>
        <authorList>
            <person name="Mohindra V."/>
            <person name="Chowdhury L.M."/>
            <person name="Lal K."/>
            <person name="Jena J.K."/>
        </authorList>
    </citation>
    <scope>NUCLEOTIDE SEQUENCE [LARGE SCALE GENOMIC DNA]</scope>
    <source>
        <strain evidence="7">CM1030</strain>
        <tissue evidence="7">Blood</tissue>
    </source>
</reference>
<evidence type="ECO:0000256" key="2">
    <source>
        <dbReference type="ARBA" id="ARBA00022737"/>
    </source>
</evidence>
<evidence type="ECO:0000256" key="5">
    <source>
        <dbReference type="ARBA" id="ARBA00023163"/>
    </source>
</evidence>
<evidence type="ECO:0000256" key="3">
    <source>
        <dbReference type="ARBA" id="ARBA00023015"/>
    </source>
</evidence>
<dbReference type="AlphaFoldDB" id="A0ABD0R2E7"/>
<evidence type="ECO:0000256" key="6">
    <source>
        <dbReference type="ARBA" id="ARBA00023242"/>
    </source>
</evidence>
<dbReference type="InterPro" id="IPR004212">
    <property type="entry name" value="GTF2I"/>
</dbReference>
<dbReference type="PROSITE" id="PS51139">
    <property type="entry name" value="GTF2I"/>
    <property type="match status" value="1"/>
</dbReference>
<dbReference type="PANTHER" id="PTHR46304">
    <property type="entry name" value="GENERAL TRANSCRIPTION FACTOR II-I REPEAT DOMAIN-CONTAINING PROTEIN 1"/>
    <property type="match status" value="1"/>
</dbReference>